<comment type="caution">
    <text evidence="7">The sequence shown here is derived from an EMBL/GenBank/DDBJ whole genome shotgun (WGS) entry which is preliminary data.</text>
</comment>
<organism evidence="7 8">
    <name type="scientific">Vibrio panuliri</name>
    <dbReference type="NCBI Taxonomy" id="1381081"/>
    <lineage>
        <taxon>Bacteria</taxon>
        <taxon>Pseudomonadati</taxon>
        <taxon>Pseudomonadota</taxon>
        <taxon>Gammaproteobacteria</taxon>
        <taxon>Vibrionales</taxon>
        <taxon>Vibrionaceae</taxon>
        <taxon>Vibrio</taxon>
    </lineage>
</organism>
<dbReference type="RefSeq" id="WP_075706749.1">
    <property type="nucleotide sequence ID" value="NZ_MJMJ01000007.1"/>
</dbReference>
<keyword evidence="3" id="KW-0201">Cytochrome c-type biogenesis</keyword>
<keyword evidence="5" id="KW-0676">Redox-active center</keyword>
<sequence>MLLSKHKIAIFVTLLSTFIAVLLWGVHSQRIGPQIQSTVTNFPEREIVTLLEQQAFASKALFSEPYQIVNVWASWCGYCRAEHGFLHQIAKEGVPIIGLNYRDRRSAALNYLGQLGNPYKVVMYDPDGRLAIDLGVIGTPETYLVNRAGNIVYKFSGALDQRAWQRHFANYFAHKEEG</sequence>
<comment type="similarity">
    <text evidence="2">Belongs to the thioredoxin family. DsbE subfamily.</text>
</comment>
<gene>
    <name evidence="7" type="ORF">BIY22_17410</name>
</gene>
<dbReference type="InterPro" id="IPR017937">
    <property type="entry name" value="Thioredoxin_CS"/>
</dbReference>
<dbReference type="GO" id="GO:0015036">
    <property type="term" value="F:disulfide oxidoreductase activity"/>
    <property type="evidence" value="ECO:0007669"/>
    <property type="project" value="InterPro"/>
</dbReference>
<evidence type="ECO:0000313" key="8">
    <source>
        <dbReference type="Proteomes" id="UP000186313"/>
    </source>
</evidence>
<dbReference type="Gene3D" id="3.40.30.10">
    <property type="entry name" value="Glutaredoxin"/>
    <property type="match status" value="1"/>
</dbReference>
<dbReference type="Pfam" id="PF08534">
    <property type="entry name" value="Redoxin"/>
    <property type="match status" value="1"/>
</dbReference>
<dbReference type="GO" id="GO:0017004">
    <property type="term" value="P:cytochrome complex assembly"/>
    <property type="evidence" value="ECO:0007669"/>
    <property type="project" value="UniProtKB-KW"/>
</dbReference>
<dbReference type="InterPro" id="IPR013766">
    <property type="entry name" value="Thioredoxin_domain"/>
</dbReference>
<dbReference type="PANTHER" id="PTHR42852:SF6">
    <property type="entry name" value="THIOL:DISULFIDE INTERCHANGE PROTEIN DSBE"/>
    <property type="match status" value="1"/>
</dbReference>
<dbReference type="GO" id="GO:0005886">
    <property type="term" value="C:plasma membrane"/>
    <property type="evidence" value="ECO:0007669"/>
    <property type="project" value="UniProtKB-SubCell"/>
</dbReference>
<evidence type="ECO:0000256" key="2">
    <source>
        <dbReference type="ARBA" id="ARBA00007758"/>
    </source>
</evidence>
<dbReference type="AlphaFoldDB" id="A0A1Q9HM18"/>
<name>A0A1Q9HM18_9VIBR</name>
<dbReference type="OrthoDB" id="9799347at2"/>
<dbReference type="NCBIfam" id="TIGR00385">
    <property type="entry name" value="dsbE"/>
    <property type="match status" value="1"/>
</dbReference>
<evidence type="ECO:0000256" key="3">
    <source>
        <dbReference type="ARBA" id="ARBA00022748"/>
    </source>
</evidence>
<dbReference type="PROSITE" id="PS51352">
    <property type="entry name" value="THIOREDOXIN_2"/>
    <property type="match status" value="1"/>
</dbReference>
<accession>A0A1Q9HM18</accession>
<comment type="subcellular location">
    <subcellularLocation>
        <location evidence="1">Cell inner membrane</location>
        <topology evidence="1">Single-pass membrane protein</topology>
        <orientation evidence="1">Periplasmic side</orientation>
    </subcellularLocation>
</comment>
<evidence type="ECO:0000313" key="7">
    <source>
        <dbReference type="EMBL" id="OLQ91733.1"/>
    </source>
</evidence>
<dbReference type="PROSITE" id="PS00194">
    <property type="entry name" value="THIOREDOXIN_1"/>
    <property type="match status" value="1"/>
</dbReference>
<dbReference type="SUPFAM" id="SSF52833">
    <property type="entry name" value="Thioredoxin-like"/>
    <property type="match status" value="1"/>
</dbReference>
<dbReference type="InterPro" id="IPR036249">
    <property type="entry name" value="Thioredoxin-like_sf"/>
</dbReference>
<dbReference type="PANTHER" id="PTHR42852">
    <property type="entry name" value="THIOL:DISULFIDE INTERCHANGE PROTEIN DSBE"/>
    <property type="match status" value="1"/>
</dbReference>
<proteinExistence type="inferred from homology"/>
<feature type="domain" description="Thioredoxin" evidence="6">
    <location>
        <begin position="26"/>
        <end position="173"/>
    </location>
</feature>
<dbReference type="InterPro" id="IPR004799">
    <property type="entry name" value="Periplasmic_diS_OxRdtase_DsbE"/>
</dbReference>
<evidence type="ECO:0000259" key="6">
    <source>
        <dbReference type="PROSITE" id="PS51352"/>
    </source>
</evidence>
<protein>
    <submittedName>
        <fullName evidence="7">Thiol:disulfide interchange protein</fullName>
    </submittedName>
</protein>
<dbReference type="Proteomes" id="UP000186313">
    <property type="component" value="Unassembled WGS sequence"/>
</dbReference>
<evidence type="ECO:0000256" key="1">
    <source>
        <dbReference type="ARBA" id="ARBA00004383"/>
    </source>
</evidence>
<keyword evidence="4" id="KW-1015">Disulfide bond</keyword>
<dbReference type="CDD" id="cd03010">
    <property type="entry name" value="TlpA_like_DsbE"/>
    <property type="match status" value="1"/>
</dbReference>
<dbReference type="InterPro" id="IPR050553">
    <property type="entry name" value="Thioredoxin_ResA/DsbE_sf"/>
</dbReference>
<dbReference type="InterPro" id="IPR013740">
    <property type="entry name" value="Redoxin"/>
</dbReference>
<dbReference type="EMBL" id="MJMJ01000007">
    <property type="protein sequence ID" value="OLQ91733.1"/>
    <property type="molecule type" value="Genomic_DNA"/>
</dbReference>
<evidence type="ECO:0000256" key="5">
    <source>
        <dbReference type="ARBA" id="ARBA00023284"/>
    </source>
</evidence>
<evidence type="ECO:0000256" key="4">
    <source>
        <dbReference type="ARBA" id="ARBA00023157"/>
    </source>
</evidence>
<dbReference type="GO" id="GO:0030288">
    <property type="term" value="C:outer membrane-bounded periplasmic space"/>
    <property type="evidence" value="ECO:0007669"/>
    <property type="project" value="InterPro"/>
</dbReference>
<reference evidence="7 8" key="1">
    <citation type="submission" date="2016-09" db="EMBL/GenBank/DDBJ databases">
        <title>Genomic Taxonomy of the Vibrionaceae.</title>
        <authorList>
            <person name="Gonzalez-Castillo A."/>
            <person name="Gomez-Gil B."/>
            <person name="Enciso-Ibarra K."/>
        </authorList>
    </citation>
    <scope>NUCLEOTIDE SEQUENCE [LARGE SCALE GENOMIC DNA]</scope>
    <source>
        <strain evidence="7 8">CAIM 703</strain>
    </source>
</reference>
<dbReference type="STRING" id="1381081.BIY22_17410"/>